<dbReference type="InterPro" id="IPR019004">
    <property type="entry name" value="YqeY/Aim41"/>
</dbReference>
<dbReference type="Gene3D" id="1.10.1510.10">
    <property type="entry name" value="Uncharacterised protein YqeY/AIM41 PF09424, N-terminal domain"/>
    <property type="match status" value="1"/>
</dbReference>
<dbReference type="PANTHER" id="PTHR28055">
    <property type="entry name" value="ALTERED INHERITANCE OF MITOCHONDRIA PROTEIN 41, MITOCHONDRIAL"/>
    <property type="match status" value="1"/>
</dbReference>
<keyword evidence="2" id="KW-1185">Reference proteome</keyword>
<dbReference type="SUPFAM" id="SSF89095">
    <property type="entry name" value="GatB/YqeY motif"/>
    <property type="match status" value="1"/>
</dbReference>
<dbReference type="STRING" id="758803.SAMN05421803_101515"/>
<dbReference type="GO" id="GO:0016884">
    <property type="term" value="F:carbon-nitrogen ligase activity, with glutamine as amido-N-donor"/>
    <property type="evidence" value="ECO:0007669"/>
    <property type="project" value="InterPro"/>
</dbReference>
<dbReference type="InterPro" id="IPR042184">
    <property type="entry name" value="YqeY/Aim41_N"/>
</dbReference>
<organism evidence="1 2">
    <name type="scientific">Nocardiopsis flavescens</name>
    <dbReference type="NCBI Taxonomy" id="758803"/>
    <lineage>
        <taxon>Bacteria</taxon>
        <taxon>Bacillati</taxon>
        <taxon>Actinomycetota</taxon>
        <taxon>Actinomycetes</taxon>
        <taxon>Streptosporangiales</taxon>
        <taxon>Nocardiopsidaceae</taxon>
        <taxon>Nocardiopsis</taxon>
    </lineage>
</organism>
<dbReference type="InterPro" id="IPR003789">
    <property type="entry name" value="Asn/Gln_tRNA_amidoTrase-B-like"/>
</dbReference>
<dbReference type="RefSeq" id="WP_073374450.1">
    <property type="nucleotide sequence ID" value="NZ_FQZK01000001.1"/>
</dbReference>
<evidence type="ECO:0000313" key="1">
    <source>
        <dbReference type="EMBL" id="SHI53673.1"/>
    </source>
</evidence>
<sequence length="134" mass="13945">MDTTPGSRPARELRARLRADLTAAMKARERTAVSALRTALAAVDNAEAVRAPEEAVTAASEHVAGARQGVGSTEAARRELSAADLADLLRAQVDERREEAARYTALGRGAAAERLRAEADVLAVYLAAPGPGAA</sequence>
<evidence type="ECO:0008006" key="3">
    <source>
        <dbReference type="Google" id="ProtNLM"/>
    </source>
</evidence>
<protein>
    <recommendedName>
        <fullName evidence="3">GatB/YqeY domain-containing protein</fullName>
    </recommendedName>
</protein>
<dbReference type="EMBL" id="FQZK01000001">
    <property type="protein sequence ID" value="SHI53673.1"/>
    <property type="molecule type" value="Genomic_DNA"/>
</dbReference>
<gene>
    <name evidence="1" type="ORF">SAMN05421803_101515</name>
</gene>
<dbReference type="PANTHER" id="PTHR28055:SF1">
    <property type="entry name" value="ALTERED INHERITANCE OF MITOCHONDRIA PROTEIN 41, MITOCHONDRIAL"/>
    <property type="match status" value="1"/>
</dbReference>
<dbReference type="AlphaFoldDB" id="A0A1M6BYG6"/>
<proteinExistence type="predicted"/>
<name>A0A1M6BYG6_9ACTN</name>
<evidence type="ECO:0000313" key="2">
    <source>
        <dbReference type="Proteomes" id="UP000184452"/>
    </source>
</evidence>
<accession>A0A1M6BYG6</accession>
<dbReference type="Proteomes" id="UP000184452">
    <property type="component" value="Unassembled WGS sequence"/>
</dbReference>
<reference evidence="1 2" key="1">
    <citation type="submission" date="2016-11" db="EMBL/GenBank/DDBJ databases">
        <authorList>
            <person name="Jaros S."/>
            <person name="Januszkiewicz K."/>
            <person name="Wedrychowicz H."/>
        </authorList>
    </citation>
    <scope>NUCLEOTIDE SEQUENCE [LARGE SCALE GENOMIC DNA]</scope>
    <source>
        <strain evidence="1 2">CGMCC 4.5723</strain>
    </source>
</reference>